<feature type="compositionally biased region" description="Basic residues" evidence="2">
    <location>
        <begin position="415"/>
        <end position="432"/>
    </location>
</feature>
<feature type="coiled-coil region" evidence="1">
    <location>
        <begin position="159"/>
        <end position="225"/>
    </location>
</feature>
<evidence type="ECO:0000256" key="1">
    <source>
        <dbReference type="SAM" id="Coils"/>
    </source>
</evidence>
<reference evidence="3" key="1">
    <citation type="submission" date="2021-08" db="EMBL/GenBank/DDBJ databases">
        <authorList>
            <person name="Misof B."/>
            <person name="Oliver O."/>
            <person name="Podsiadlowski L."/>
            <person name="Donath A."/>
            <person name="Peters R."/>
            <person name="Mayer C."/>
            <person name="Rust J."/>
            <person name="Gunkel S."/>
            <person name="Lesny P."/>
            <person name="Martin S."/>
            <person name="Oeyen J.P."/>
            <person name="Petersen M."/>
            <person name="Panagiotis P."/>
            <person name="Wilbrandt J."/>
            <person name="Tanja T."/>
        </authorList>
    </citation>
    <scope>NUCLEOTIDE SEQUENCE</scope>
    <source>
        <strain evidence="3">GBR_01_08_01A</strain>
        <tissue evidence="3">Thorax + abdomen</tissue>
    </source>
</reference>
<dbReference type="EMBL" id="JAIFRP010004406">
    <property type="protein sequence ID" value="KAK2576380.1"/>
    <property type="molecule type" value="Genomic_DNA"/>
</dbReference>
<dbReference type="PANTHER" id="PTHR47315:SF3">
    <property type="entry name" value="FIBROUS SHEATH-INTERACTING PROTEIN 2-LIKE"/>
    <property type="match status" value="1"/>
</dbReference>
<name>A0AAD9VJU7_9HYME</name>
<protein>
    <recommendedName>
        <fullName evidence="5">Fibrous sheath-interacting protein 2</fullName>
    </recommendedName>
</protein>
<accession>A0AAD9VJU7</accession>
<evidence type="ECO:0000313" key="3">
    <source>
        <dbReference type="EMBL" id="KAK2576380.1"/>
    </source>
</evidence>
<keyword evidence="4" id="KW-1185">Reference proteome</keyword>
<comment type="caution">
    <text evidence="3">The sequence shown here is derived from an EMBL/GenBank/DDBJ whole genome shotgun (WGS) entry which is preliminary data.</text>
</comment>
<gene>
    <name evidence="3" type="ORF">KPH14_005727</name>
</gene>
<keyword evidence="1" id="KW-0175">Coiled coil</keyword>
<evidence type="ECO:0000313" key="4">
    <source>
        <dbReference type="Proteomes" id="UP001258017"/>
    </source>
</evidence>
<reference evidence="3" key="2">
    <citation type="journal article" date="2023" name="Commun. Biol.">
        <title>Intrasexual cuticular hydrocarbon dimorphism in a wasp sheds light on hydrocarbon biosynthesis genes in Hymenoptera.</title>
        <authorList>
            <person name="Moris V.C."/>
            <person name="Podsiadlowski L."/>
            <person name="Martin S."/>
            <person name="Oeyen J.P."/>
            <person name="Donath A."/>
            <person name="Petersen M."/>
            <person name="Wilbrandt J."/>
            <person name="Misof B."/>
            <person name="Liedtke D."/>
            <person name="Thamm M."/>
            <person name="Scheiner R."/>
            <person name="Schmitt T."/>
            <person name="Niehuis O."/>
        </authorList>
    </citation>
    <scope>NUCLEOTIDE SEQUENCE</scope>
    <source>
        <strain evidence="3">GBR_01_08_01A</strain>
    </source>
</reference>
<dbReference type="InterPro" id="IPR038891">
    <property type="entry name" value="FSIP2"/>
</dbReference>
<dbReference type="AlphaFoldDB" id="A0AAD9VJU7"/>
<feature type="region of interest" description="Disordered" evidence="2">
    <location>
        <begin position="377"/>
        <end position="472"/>
    </location>
</feature>
<organism evidence="3 4">
    <name type="scientific">Odynerus spinipes</name>
    <dbReference type="NCBI Taxonomy" id="1348599"/>
    <lineage>
        <taxon>Eukaryota</taxon>
        <taxon>Metazoa</taxon>
        <taxon>Ecdysozoa</taxon>
        <taxon>Arthropoda</taxon>
        <taxon>Hexapoda</taxon>
        <taxon>Insecta</taxon>
        <taxon>Pterygota</taxon>
        <taxon>Neoptera</taxon>
        <taxon>Endopterygota</taxon>
        <taxon>Hymenoptera</taxon>
        <taxon>Apocrita</taxon>
        <taxon>Aculeata</taxon>
        <taxon>Vespoidea</taxon>
        <taxon>Vespidae</taxon>
        <taxon>Eumeninae</taxon>
        <taxon>Odynerus</taxon>
    </lineage>
</organism>
<evidence type="ECO:0000256" key="2">
    <source>
        <dbReference type="SAM" id="MobiDB-lite"/>
    </source>
</evidence>
<feature type="compositionally biased region" description="Basic and acidic residues" evidence="2">
    <location>
        <begin position="456"/>
        <end position="472"/>
    </location>
</feature>
<sequence>MSWTCTNIDIIGLKKPTALDKVIESIPKPKGAIPNFGLPKWKVMPLESKIPMVPGPEGAYNFARRKIGKRLWTSSSHAEFNLNDPYCHEIKFTYDALHDKHLVPFFSKANNIQHLLRSGLITNNLEGKCSLKDYNIYRKYLRNLHTDSIRRELRKRTLLSQEKRVLEYAEEQAQNEVNKLKKRERLLEARTKVWTARKQQEEAKLRAQKEKAQKLKERMKLLTIAKQEEQMMRIAKAKARSENIKQKQNLAAEIQRQKIIQTLVDWRHKEHIRKRAREARLKHDREEKLKAIEEKWKLRQEVQKREIEKEQFLFECINTQRAEFLEKYNETIKKERERMDNLLDDMKTFVRCYMARRLTRGRERICCRRYDSQEFKDDETQKSKTNVRPLKDGKKRKLLSEHKRVPKISQQSLKASRKGKKLKKKSMRRKSDRKLDEEQVQLELSQEPEPVTETTAEVKEESKESLSEPKDKCKCQLIQSARKQLNN</sequence>
<proteinExistence type="predicted"/>
<evidence type="ECO:0008006" key="5">
    <source>
        <dbReference type="Google" id="ProtNLM"/>
    </source>
</evidence>
<dbReference type="PANTHER" id="PTHR47315">
    <property type="entry name" value="FIBROUS SHEATH INTERACTING PROTEIN 2"/>
    <property type="match status" value="1"/>
</dbReference>
<dbReference type="Proteomes" id="UP001258017">
    <property type="component" value="Unassembled WGS sequence"/>
</dbReference>